<sequence length="1011" mass="111674">MIPGPSQRLEEGWSVVARKPKRKPPTQQPGSGRAPQPKARPRPPAPPAKKGPRMRVPNTTAVILTLLPAAVEKGTSYADVMEKAKANIKLGDLGIAGVKLKTARTGARMLLLPGKDSGEKADALAARLRTVLPEEEVKPYYVPPRSDWAGDLDGSVAIIVRTAAACPPLAGVVKGRGYVAATIGEMVVLGGYFSPNRRLADFEEWIEEVGTVVARSRPRPVLVLGDFNAKSVAWGSPSTCARGEALEEWAIEKGLVVLNRGSVHTCVRQRGGSIVDVTFASPELARRVRDWRVVTGVETLSDHRYIRFSVSARNPDPPSRESPVGDCPRWALQKLNREVFREALIVATWASGPEVNPPDVNVEQEAENLRSLVTGICDAAMPRRGRFQPLRKVYWWNPVLEGLRRALFGACLEQGQFPQRWKTGKLVLLRKEGRPADSPSAYRPIVLLDEVGKLFERIIVDRLVQHLSTTGPDLADNQYGFRAGRSTIDAIMRLRSLAEEAFGFRTGRSTIDAIMRLRSLAEEAVSQGEVLLAVSLDIANAFNSLPWACIMEALRYFGVPTYLRRIVGAYLNSRAVIYPVHEGWNRRAMVCGVPQGSVLGPLLWNIAYDWTLRCRVLPGVSVVCYADDTLIAARGRTHRQACLLGTAGVSTIVGRIRRLGLEVALQKTEAVMFHGPRNRPPPDSCIIVGGIRIGIGGTMKYLGLVLDSRWDFSAHFRQLLPRLKGAAGALSRLLPNVGGPNATCRKLFEGIVRSMALYGAPVWSDRLTAKNAALLRQAQRILAVRAIRGYRTVSFEVASLLAGSPPWDLEARVLASLYVWRKEALARGTRPAPREIEACRSELRQVAVGVWEDRLRRPSAGPATIEAVRPVLHDWIRRSHGTLTFRLTQVLTGHGCFGRYLCRLGREATSGCHHCDTGDEDTALHTLQECPAWTEQRRELVAHTGLDTSLPAVVRTMVGSSTGWDAVSSFCEQVMFAKEEAERERERNSLLRSRQRRTRRRRRSDSDLRPP</sequence>
<comment type="caution">
    <text evidence="1">The sequence shown here is derived from an EMBL/GenBank/DDBJ whole genome shotgun (WGS) entry which is preliminary data.</text>
</comment>
<dbReference type="Proteomes" id="UP000824533">
    <property type="component" value="Linkage Group LG09"/>
</dbReference>
<dbReference type="EMBL" id="CM034395">
    <property type="protein sequence ID" value="KAJ0179072.1"/>
    <property type="molecule type" value="Genomic_DNA"/>
</dbReference>
<proteinExistence type="predicted"/>
<accession>A0ACC1D5E6</accession>
<evidence type="ECO:0000313" key="1">
    <source>
        <dbReference type="EMBL" id="KAJ0179072.1"/>
    </source>
</evidence>
<gene>
    <name evidence="1" type="ORF">K1T71_005847</name>
</gene>
<evidence type="ECO:0000313" key="2">
    <source>
        <dbReference type="Proteomes" id="UP000824533"/>
    </source>
</evidence>
<reference evidence="1 2" key="1">
    <citation type="journal article" date="2021" name="Front. Genet.">
        <title>Chromosome-Level Genome Assembly Reveals Significant Gene Expansion in the Toll and IMD Signaling Pathways of Dendrolimus kikuchii.</title>
        <authorList>
            <person name="Zhou J."/>
            <person name="Wu P."/>
            <person name="Xiong Z."/>
            <person name="Liu N."/>
            <person name="Zhao N."/>
            <person name="Ji M."/>
            <person name="Qiu Y."/>
            <person name="Yang B."/>
        </authorList>
    </citation>
    <scope>NUCLEOTIDE SEQUENCE [LARGE SCALE GENOMIC DNA]</scope>
    <source>
        <strain evidence="1">Ann1</strain>
    </source>
</reference>
<keyword evidence="2" id="KW-1185">Reference proteome</keyword>
<protein>
    <submittedName>
        <fullName evidence="1">Uncharacterized protein</fullName>
    </submittedName>
</protein>
<organism evidence="1 2">
    <name type="scientific">Dendrolimus kikuchii</name>
    <dbReference type="NCBI Taxonomy" id="765133"/>
    <lineage>
        <taxon>Eukaryota</taxon>
        <taxon>Metazoa</taxon>
        <taxon>Ecdysozoa</taxon>
        <taxon>Arthropoda</taxon>
        <taxon>Hexapoda</taxon>
        <taxon>Insecta</taxon>
        <taxon>Pterygota</taxon>
        <taxon>Neoptera</taxon>
        <taxon>Endopterygota</taxon>
        <taxon>Lepidoptera</taxon>
        <taxon>Glossata</taxon>
        <taxon>Ditrysia</taxon>
        <taxon>Bombycoidea</taxon>
        <taxon>Lasiocampidae</taxon>
        <taxon>Dendrolimus</taxon>
    </lineage>
</organism>
<name>A0ACC1D5E6_9NEOP</name>